<comment type="similarity">
    <text evidence="1 2">Belongs to the small heat shock protein (HSP20) family.</text>
</comment>
<dbReference type="PRINTS" id="PR00299">
    <property type="entry name" value="ACRYSTALLIN"/>
</dbReference>
<dbReference type="InterPro" id="IPR033894">
    <property type="entry name" value="HSPB3"/>
</dbReference>
<feature type="domain" description="SHSP" evidence="3">
    <location>
        <begin position="1"/>
        <end position="74"/>
    </location>
</feature>
<dbReference type="SUPFAM" id="SSF49764">
    <property type="entry name" value="HSP20-like chaperones"/>
    <property type="match status" value="1"/>
</dbReference>
<comment type="caution">
    <text evidence="4">The sequence shown here is derived from an EMBL/GenBank/DDBJ whole genome shotgun (WGS) entry which is preliminary data.</text>
</comment>
<dbReference type="PANTHER" id="PTHR47097">
    <property type="entry name" value="HEAT SHOCK PROTEIN BETA-3"/>
    <property type="match status" value="1"/>
</dbReference>
<organism evidence="4 5">
    <name type="scientific">Hymenochirus boettgeri</name>
    <name type="common">Congo dwarf clawed frog</name>
    <dbReference type="NCBI Taxonomy" id="247094"/>
    <lineage>
        <taxon>Eukaryota</taxon>
        <taxon>Metazoa</taxon>
        <taxon>Chordata</taxon>
        <taxon>Craniata</taxon>
        <taxon>Vertebrata</taxon>
        <taxon>Euteleostomi</taxon>
        <taxon>Amphibia</taxon>
        <taxon>Batrachia</taxon>
        <taxon>Anura</taxon>
        <taxon>Pipoidea</taxon>
        <taxon>Pipidae</taxon>
        <taxon>Pipinae</taxon>
        <taxon>Hymenochirus</taxon>
    </lineage>
</organism>
<dbReference type="EMBL" id="JAACNH010000001">
    <property type="protein sequence ID" value="KAG8456629.1"/>
    <property type="molecule type" value="Genomic_DNA"/>
</dbReference>
<dbReference type="Proteomes" id="UP000812440">
    <property type="component" value="Chromosome 1"/>
</dbReference>
<keyword evidence="5" id="KW-1185">Reference proteome</keyword>
<evidence type="ECO:0000256" key="2">
    <source>
        <dbReference type="RuleBase" id="RU003616"/>
    </source>
</evidence>
<dbReference type="AlphaFoldDB" id="A0A8T2KHZ8"/>
<protein>
    <recommendedName>
        <fullName evidence="3">SHSP domain-containing protein</fullName>
    </recommendedName>
</protein>
<evidence type="ECO:0000313" key="4">
    <source>
        <dbReference type="EMBL" id="KAG8456629.1"/>
    </source>
</evidence>
<dbReference type="PROSITE" id="PS01031">
    <property type="entry name" value="SHSP"/>
    <property type="match status" value="1"/>
</dbReference>
<dbReference type="InterPro" id="IPR002068">
    <property type="entry name" value="A-crystallin/Hsp20_dom"/>
</dbReference>
<accession>A0A8T2KHZ8</accession>
<proteinExistence type="inferred from homology"/>
<name>A0A8T2KHZ8_9PIPI</name>
<evidence type="ECO:0000313" key="5">
    <source>
        <dbReference type="Proteomes" id="UP000812440"/>
    </source>
</evidence>
<dbReference type="PANTHER" id="PTHR47097:SF1">
    <property type="entry name" value="HEAT SHOCK PROTEIN BETA-3"/>
    <property type="match status" value="1"/>
</dbReference>
<dbReference type="InterPro" id="IPR001436">
    <property type="entry name" value="Alpha-crystallin/sHSP_animal"/>
</dbReference>
<sequence>MSCWSVSSFAQKTLIQVLDGWLIIKGEHGSRMDEHGFISRSFTRTYRLPNGIRLKDLSAVLCHDGILAVETKKM</sequence>
<dbReference type="GO" id="GO:0005737">
    <property type="term" value="C:cytoplasm"/>
    <property type="evidence" value="ECO:0007669"/>
    <property type="project" value="TreeGrafter"/>
</dbReference>
<evidence type="ECO:0000259" key="3">
    <source>
        <dbReference type="PROSITE" id="PS01031"/>
    </source>
</evidence>
<dbReference type="Pfam" id="PF00011">
    <property type="entry name" value="HSP20"/>
    <property type="match status" value="1"/>
</dbReference>
<dbReference type="Gene3D" id="2.60.40.790">
    <property type="match status" value="1"/>
</dbReference>
<dbReference type="InterPro" id="IPR008978">
    <property type="entry name" value="HSP20-like_chaperone"/>
</dbReference>
<evidence type="ECO:0000256" key="1">
    <source>
        <dbReference type="PROSITE-ProRule" id="PRU00285"/>
    </source>
</evidence>
<gene>
    <name evidence="4" type="ORF">GDO86_002417</name>
</gene>
<reference evidence="4" key="1">
    <citation type="thesis" date="2020" institute="ProQuest LLC" country="789 East Eisenhower Parkway, Ann Arbor, MI, USA">
        <title>Comparative Genomics and Chromosome Evolution.</title>
        <authorList>
            <person name="Mudd A.B."/>
        </authorList>
    </citation>
    <scope>NUCLEOTIDE SEQUENCE</scope>
    <source>
        <strain evidence="4">Female2</strain>
        <tissue evidence="4">Blood</tissue>
    </source>
</reference>
<dbReference type="GO" id="GO:0016607">
    <property type="term" value="C:nuclear speck"/>
    <property type="evidence" value="ECO:0007669"/>
    <property type="project" value="TreeGrafter"/>
</dbReference>
<dbReference type="OrthoDB" id="1431247at2759"/>